<dbReference type="SUPFAM" id="SSF47336">
    <property type="entry name" value="ACP-like"/>
    <property type="match status" value="1"/>
</dbReference>
<dbReference type="FunFam" id="1.10.1200.10:FF:000003">
    <property type="entry name" value="Acyl carrier protein"/>
    <property type="match status" value="1"/>
</dbReference>
<proteinExistence type="inferred from homology"/>
<sequence>MVDQQNGNSRNGMRSADISYRQGGPLNTISINSMDSSISKNDHEIDESRNSSSPTDRIDGDEENISEGYNLIPEQDRFLPIANIGRIMKRAVPTHGKIAKEAKECVQECISEFISFLTSEASDKCLHEKRKTITVEDMINAMRTLDLGEYADVLSIYMKRFREAHRGRSDQNSGSGVLGDLSSEEVQQSVHRETNSNTINHANGISVANSSYITGSYQSTNLFGNNGAEPVVRILPANAQVLLDVSGNHYLTWHSPEGTQIVQVQAASTIDTSTVQLGRDEVAFVSTESVPTTVVSHATPTTNSLTTSNEQDRTFGQAQQFRPFAEQRSSEMEQSRLQVPHNPVNIKFTRPATTAVNNLIPVKRSRDGKSYFLRTGYLPIGSTFSWRIFSCVGSVIQMVVNVCQVHSRSVLVNCSVPVHGALHLNTLPCLAWIDSHTMLKLVTRLGLHRALISSYTRIVSQPLVQASRLTAACTSLPRPSLIPANGERLYSGKPPLTLKTVEERVLLVLSLYDKIDQKKLTLDSHFTNDLGLDSLDHVEVIMAIEDEFGFEIPDGDADNLKTPRDIFKYVCDREDIFE</sequence>
<feature type="compositionally biased region" description="Basic and acidic residues" evidence="14">
    <location>
        <begin position="40"/>
        <end position="49"/>
    </location>
</feature>
<feature type="region of interest" description="Disordered" evidence="14">
    <location>
        <begin position="167"/>
        <end position="198"/>
    </location>
</feature>
<dbReference type="WBParaSite" id="SMUV_0000110701-mRNA-1">
    <property type="protein sequence ID" value="SMUV_0000110701-mRNA-1"/>
    <property type="gene ID" value="SMUV_0000110701"/>
</dbReference>
<evidence type="ECO:0000256" key="5">
    <source>
        <dbReference type="ARBA" id="ARBA00022516"/>
    </source>
</evidence>
<keyword evidence="12" id="KW-0804">Transcription</keyword>
<reference evidence="17" key="1">
    <citation type="submission" date="2017-02" db="UniProtKB">
        <authorList>
            <consortium name="WormBaseParasite"/>
        </authorList>
    </citation>
    <scope>IDENTIFICATION</scope>
</reference>
<dbReference type="PANTHER" id="PTHR11064">
    <property type="entry name" value="CCAAT-BINDING TRANSCRIPTION FACTOR-RELATED"/>
    <property type="match status" value="1"/>
</dbReference>
<dbReference type="InterPro" id="IPR009081">
    <property type="entry name" value="PP-bd_ACP"/>
</dbReference>
<dbReference type="HAMAP" id="MF_01217">
    <property type="entry name" value="Acyl_carrier"/>
    <property type="match status" value="1"/>
</dbReference>
<evidence type="ECO:0000256" key="8">
    <source>
        <dbReference type="ARBA" id="ARBA00023015"/>
    </source>
</evidence>
<evidence type="ECO:0000256" key="10">
    <source>
        <dbReference type="ARBA" id="ARBA00023125"/>
    </source>
</evidence>
<keyword evidence="4 13" id="KW-0596">Phosphopantetheine</keyword>
<comment type="similarity">
    <text evidence="3">Belongs to the acyl carrier protein (ACP) family.</text>
</comment>
<dbReference type="Proteomes" id="UP000046393">
    <property type="component" value="Unplaced"/>
</dbReference>
<evidence type="ECO:0000256" key="7">
    <source>
        <dbReference type="ARBA" id="ARBA00022832"/>
    </source>
</evidence>
<comment type="function">
    <text evidence="13">Carrier of the growing fatty acid chain in fatty acid biosynthesis.</text>
</comment>
<keyword evidence="9" id="KW-0443">Lipid metabolism</keyword>
<dbReference type="Pfam" id="PF00808">
    <property type="entry name" value="CBFD_NFYB_HMF"/>
    <property type="match status" value="1"/>
</dbReference>
<dbReference type="Gene3D" id="1.10.20.10">
    <property type="entry name" value="Histone, subunit A"/>
    <property type="match status" value="1"/>
</dbReference>
<dbReference type="GO" id="GO:0005739">
    <property type="term" value="C:mitochondrion"/>
    <property type="evidence" value="ECO:0007669"/>
    <property type="project" value="UniProtKB-ARBA"/>
</dbReference>
<dbReference type="Pfam" id="PF00550">
    <property type="entry name" value="PP-binding"/>
    <property type="match status" value="1"/>
</dbReference>
<dbReference type="SUPFAM" id="SSF47113">
    <property type="entry name" value="Histone-fold"/>
    <property type="match status" value="1"/>
</dbReference>
<dbReference type="GO" id="GO:0046982">
    <property type="term" value="F:protein heterodimerization activity"/>
    <property type="evidence" value="ECO:0007669"/>
    <property type="project" value="InterPro"/>
</dbReference>
<evidence type="ECO:0000256" key="2">
    <source>
        <dbReference type="ARBA" id="ARBA00009053"/>
    </source>
</evidence>
<comment type="similarity">
    <text evidence="2">Belongs to the NFYB/HAP3 subunit family.</text>
</comment>
<dbReference type="InterPro" id="IPR003231">
    <property type="entry name" value="ACP"/>
</dbReference>
<feature type="region of interest" description="Disordered" evidence="14">
    <location>
        <begin position="1"/>
        <end position="67"/>
    </location>
</feature>
<dbReference type="CDD" id="cd22907">
    <property type="entry name" value="HFD_NFYB"/>
    <property type="match status" value="1"/>
</dbReference>
<keyword evidence="16" id="KW-1185">Reference proteome</keyword>
<dbReference type="GO" id="GO:0016602">
    <property type="term" value="C:CCAAT-binding factor complex"/>
    <property type="evidence" value="ECO:0007669"/>
    <property type="project" value="InterPro"/>
</dbReference>
<keyword evidence="5 13" id="KW-0444">Lipid biosynthesis</keyword>
<dbReference type="Gene3D" id="1.10.1200.10">
    <property type="entry name" value="ACP-like"/>
    <property type="match status" value="1"/>
</dbReference>
<name>A0A0N5AAD9_9BILA</name>
<keyword evidence="6" id="KW-0597">Phosphoprotein</keyword>
<protein>
    <recommendedName>
        <fullName evidence="13">Acyl carrier protein</fullName>
    </recommendedName>
</protein>
<evidence type="ECO:0000313" key="16">
    <source>
        <dbReference type="Proteomes" id="UP000046393"/>
    </source>
</evidence>
<accession>A0A0N5AAD9</accession>
<dbReference type="GO" id="GO:0001228">
    <property type="term" value="F:DNA-binding transcription activator activity, RNA polymerase II-specific"/>
    <property type="evidence" value="ECO:0007669"/>
    <property type="project" value="InterPro"/>
</dbReference>
<dbReference type="GO" id="GO:0000978">
    <property type="term" value="F:RNA polymerase II cis-regulatory region sequence-specific DNA binding"/>
    <property type="evidence" value="ECO:0007669"/>
    <property type="project" value="TreeGrafter"/>
</dbReference>
<keyword evidence="7" id="KW-0276">Fatty acid metabolism</keyword>
<feature type="domain" description="Carrier" evidence="15">
    <location>
        <begin position="499"/>
        <end position="574"/>
    </location>
</feature>
<feature type="compositionally biased region" description="Polar residues" evidence="14">
    <location>
        <begin position="1"/>
        <end position="12"/>
    </location>
</feature>
<dbReference type="PANTHER" id="PTHR11064:SF9">
    <property type="entry name" value="NUCLEAR TRANSCRIPTION FACTOR Y SUBUNIT BETA"/>
    <property type="match status" value="1"/>
</dbReference>
<dbReference type="InterPro" id="IPR003958">
    <property type="entry name" value="CBFA_NFYB_domain"/>
</dbReference>
<dbReference type="STRING" id="451379.A0A0N5AAD9"/>
<evidence type="ECO:0000256" key="12">
    <source>
        <dbReference type="ARBA" id="ARBA00023163"/>
    </source>
</evidence>
<comment type="pathway">
    <text evidence="1">Lipid metabolism; fatty acid biosynthesis.</text>
</comment>
<organism evidence="16 17">
    <name type="scientific">Syphacia muris</name>
    <dbReference type="NCBI Taxonomy" id="451379"/>
    <lineage>
        <taxon>Eukaryota</taxon>
        <taxon>Metazoa</taxon>
        <taxon>Ecdysozoa</taxon>
        <taxon>Nematoda</taxon>
        <taxon>Chromadorea</taxon>
        <taxon>Rhabditida</taxon>
        <taxon>Spirurina</taxon>
        <taxon>Oxyuridomorpha</taxon>
        <taxon>Oxyuroidea</taxon>
        <taxon>Oxyuridae</taxon>
        <taxon>Syphacia</taxon>
    </lineage>
</organism>
<evidence type="ECO:0000256" key="9">
    <source>
        <dbReference type="ARBA" id="ARBA00023098"/>
    </source>
</evidence>
<evidence type="ECO:0000259" key="15">
    <source>
        <dbReference type="PROSITE" id="PS50075"/>
    </source>
</evidence>
<keyword evidence="10" id="KW-0238">DNA-binding</keyword>
<evidence type="ECO:0000256" key="3">
    <source>
        <dbReference type="ARBA" id="ARBA00010930"/>
    </source>
</evidence>
<dbReference type="AlphaFoldDB" id="A0A0N5AAD9"/>
<keyword evidence="8" id="KW-0805">Transcription regulation</keyword>
<evidence type="ECO:0000256" key="6">
    <source>
        <dbReference type="ARBA" id="ARBA00022553"/>
    </source>
</evidence>
<evidence type="ECO:0000256" key="1">
    <source>
        <dbReference type="ARBA" id="ARBA00005194"/>
    </source>
</evidence>
<dbReference type="PROSITE" id="PS50075">
    <property type="entry name" value="CARRIER"/>
    <property type="match status" value="1"/>
</dbReference>
<dbReference type="InterPro" id="IPR027113">
    <property type="entry name" value="Transc_fact_NFYB/HAP3"/>
</dbReference>
<feature type="compositionally biased region" description="Polar residues" evidence="14">
    <location>
        <begin position="25"/>
        <end position="39"/>
    </location>
</feature>
<keyword evidence="11 13" id="KW-0275">Fatty acid biosynthesis</keyword>
<evidence type="ECO:0000256" key="4">
    <source>
        <dbReference type="ARBA" id="ARBA00022450"/>
    </source>
</evidence>
<evidence type="ECO:0000313" key="17">
    <source>
        <dbReference type="WBParaSite" id="SMUV_0000110701-mRNA-1"/>
    </source>
</evidence>
<evidence type="ECO:0000256" key="11">
    <source>
        <dbReference type="ARBA" id="ARBA00023160"/>
    </source>
</evidence>
<dbReference type="InterPro" id="IPR036736">
    <property type="entry name" value="ACP-like_sf"/>
</dbReference>
<dbReference type="PRINTS" id="PR00615">
    <property type="entry name" value="CCAATSUBUNTA"/>
</dbReference>
<dbReference type="InterPro" id="IPR009072">
    <property type="entry name" value="Histone-fold"/>
</dbReference>
<evidence type="ECO:0000256" key="13">
    <source>
        <dbReference type="RuleBase" id="RU000722"/>
    </source>
</evidence>
<feature type="compositionally biased region" description="Polar residues" evidence="14">
    <location>
        <begin position="184"/>
        <end position="198"/>
    </location>
</feature>
<evidence type="ECO:0000256" key="14">
    <source>
        <dbReference type="SAM" id="MobiDB-lite"/>
    </source>
</evidence>
<dbReference type="GO" id="GO:0006633">
    <property type="term" value="P:fatty acid biosynthetic process"/>
    <property type="evidence" value="ECO:0007669"/>
    <property type="project" value="UniProtKB-KW"/>
</dbReference>